<protein>
    <submittedName>
        <fullName evidence="4">GNAT family N-acetyltransferase</fullName>
    </submittedName>
</protein>
<dbReference type="SUPFAM" id="SSF55729">
    <property type="entry name" value="Acyl-CoA N-acyltransferases (Nat)"/>
    <property type="match status" value="1"/>
</dbReference>
<dbReference type="InterPro" id="IPR050832">
    <property type="entry name" value="Bact_Acetyltransf"/>
</dbReference>
<organism evidence="4 5">
    <name type="scientific">Pseudarthrobacter humi</name>
    <dbReference type="NCBI Taxonomy" id="2952523"/>
    <lineage>
        <taxon>Bacteria</taxon>
        <taxon>Bacillati</taxon>
        <taxon>Actinomycetota</taxon>
        <taxon>Actinomycetes</taxon>
        <taxon>Micrococcales</taxon>
        <taxon>Micrococcaceae</taxon>
        <taxon>Pseudarthrobacter</taxon>
    </lineage>
</organism>
<dbReference type="PANTHER" id="PTHR43877">
    <property type="entry name" value="AMINOALKYLPHOSPHONATE N-ACETYLTRANSFERASE-RELATED-RELATED"/>
    <property type="match status" value="1"/>
</dbReference>
<name>A0ABT1LSU2_9MICC</name>
<evidence type="ECO:0000256" key="1">
    <source>
        <dbReference type="ARBA" id="ARBA00022679"/>
    </source>
</evidence>
<accession>A0ABT1LSU2</accession>
<evidence type="ECO:0000313" key="4">
    <source>
        <dbReference type="EMBL" id="MCP9001518.1"/>
    </source>
</evidence>
<evidence type="ECO:0000256" key="2">
    <source>
        <dbReference type="ARBA" id="ARBA00023315"/>
    </source>
</evidence>
<dbReference type="Pfam" id="PF00583">
    <property type="entry name" value="Acetyltransf_1"/>
    <property type="match status" value="1"/>
</dbReference>
<gene>
    <name evidence="4" type="ORF">NFC73_17555</name>
</gene>
<evidence type="ECO:0000259" key="3">
    <source>
        <dbReference type="PROSITE" id="PS51186"/>
    </source>
</evidence>
<dbReference type="PROSITE" id="PS51186">
    <property type="entry name" value="GNAT"/>
    <property type="match status" value="1"/>
</dbReference>
<keyword evidence="1" id="KW-0808">Transferase</keyword>
<keyword evidence="5" id="KW-1185">Reference proteome</keyword>
<dbReference type="InterPro" id="IPR016181">
    <property type="entry name" value="Acyl_CoA_acyltransferase"/>
</dbReference>
<dbReference type="Proteomes" id="UP001524318">
    <property type="component" value="Unassembled WGS sequence"/>
</dbReference>
<reference evidence="4 5" key="1">
    <citation type="submission" date="2022-06" db="EMBL/GenBank/DDBJ databases">
        <title>Pseudarthrobacter sp. strain RMG13 Genome sequencing and assembly.</title>
        <authorList>
            <person name="Kim I."/>
        </authorList>
    </citation>
    <scope>NUCLEOTIDE SEQUENCE [LARGE SCALE GENOMIC DNA]</scope>
    <source>
        <strain evidence="4 5">RMG13</strain>
    </source>
</reference>
<proteinExistence type="predicted"/>
<feature type="domain" description="N-acetyltransferase" evidence="3">
    <location>
        <begin position="6"/>
        <end position="146"/>
    </location>
</feature>
<keyword evidence="2" id="KW-0012">Acyltransferase</keyword>
<dbReference type="EMBL" id="JANCLV010000015">
    <property type="protein sequence ID" value="MCP9001518.1"/>
    <property type="molecule type" value="Genomic_DNA"/>
</dbReference>
<sequence>MLNPSMTIRLAAVSDADDVWRLVQDFAPTVRPEREAFELTFRALVEASHTLVLVAEQGSGSVVGYLLAHCRATFLANGPVAGVEEVMVAERARRHGVGQALMNGAETWAESKGAAYVSLASRQAGDFYRALAYEDAATFYKKPLTR</sequence>
<comment type="caution">
    <text evidence="4">The sequence shown here is derived from an EMBL/GenBank/DDBJ whole genome shotgun (WGS) entry which is preliminary data.</text>
</comment>
<dbReference type="RefSeq" id="WP_254752269.1">
    <property type="nucleotide sequence ID" value="NZ_JANCLV010000015.1"/>
</dbReference>
<dbReference type="Gene3D" id="3.40.630.30">
    <property type="match status" value="1"/>
</dbReference>
<dbReference type="CDD" id="cd04301">
    <property type="entry name" value="NAT_SF"/>
    <property type="match status" value="1"/>
</dbReference>
<evidence type="ECO:0000313" key="5">
    <source>
        <dbReference type="Proteomes" id="UP001524318"/>
    </source>
</evidence>
<dbReference type="InterPro" id="IPR000182">
    <property type="entry name" value="GNAT_dom"/>
</dbReference>